<dbReference type="PANTHER" id="PTHR46404:SF1">
    <property type="entry name" value="DNA POLYMERASE IOTA"/>
    <property type="match status" value="1"/>
</dbReference>
<comment type="caution">
    <text evidence="2">The sequence shown here is derived from an EMBL/GenBank/DDBJ whole genome shotgun (WGS) entry which is preliminary data.</text>
</comment>
<dbReference type="InParanoid" id="A0A2R5G7I8"/>
<dbReference type="AlphaFoldDB" id="A0A2R5G7I8"/>
<dbReference type="PANTHER" id="PTHR46404">
    <property type="entry name" value="DNA POLYMERASE IOTA"/>
    <property type="match status" value="1"/>
</dbReference>
<feature type="domain" description="UmuC" evidence="1">
    <location>
        <begin position="11"/>
        <end position="219"/>
    </location>
</feature>
<gene>
    <name evidence="2" type="ORF">FCC1311_019772</name>
</gene>
<dbReference type="SUPFAM" id="SSF56672">
    <property type="entry name" value="DNA/RNA polymerases"/>
    <property type="match status" value="1"/>
</dbReference>
<organism evidence="2 3">
    <name type="scientific">Hondaea fermentalgiana</name>
    <dbReference type="NCBI Taxonomy" id="2315210"/>
    <lineage>
        <taxon>Eukaryota</taxon>
        <taxon>Sar</taxon>
        <taxon>Stramenopiles</taxon>
        <taxon>Bigyra</taxon>
        <taxon>Labyrinthulomycetes</taxon>
        <taxon>Thraustochytrida</taxon>
        <taxon>Thraustochytriidae</taxon>
        <taxon>Hondaea</taxon>
    </lineage>
</organism>
<evidence type="ECO:0000259" key="1">
    <source>
        <dbReference type="PROSITE" id="PS50173"/>
    </source>
</evidence>
<dbReference type="Proteomes" id="UP000241890">
    <property type="component" value="Unassembled WGS sequence"/>
</dbReference>
<dbReference type="GO" id="GO:0003887">
    <property type="term" value="F:DNA-directed DNA polymerase activity"/>
    <property type="evidence" value="ECO:0007669"/>
    <property type="project" value="TreeGrafter"/>
</dbReference>
<dbReference type="Gene3D" id="3.40.1170.60">
    <property type="match status" value="1"/>
</dbReference>
<dbReference type="InterPro" id="IPR043128">
    <property type="entry name" value="Rev_trsase/Diguanyl_cyclase"/>
</dbReference>
<protein>
    <submittedName>
        <fullName evidence="2">DNA polymerase iota</fullName>
    </submittedName>
</protein>
<dbReference type="EMBL" id="BEYU01000015">
    <property type="protein sequence ID" value="GBG25758.1"/>
    <property type="molecule type" value="Genomic_DNA"/>
</dbReference>
<proteinExistence type="predicted"/>
<dbReference type="InterPro" id="IPR043502">
    <property type="entry name" value="DNA/RNA_pol_sf"/>
</dbReference>
<dbReference type="GO" id="GO:0006281">
    <property type="term" value="P:DNA repair"/>
    <property type="evidence" value="ECO:0007669"/>
    <property type="project" value="InterPro"/>
</dbReference>
<sequence length="363" mass="40831">MPRGPRAAREVVCVDLDCFYAQALERLRPELRGKPLAVRQKYITVTCNYEARAHGVSKLMSLEDSKQRCPELVIVDGSDLRPFREASEEIAAVLTRFGCPVERKGMDESFVDVSALVDTRVGAYEASQLDFVGHLLGEEDTLDRVTRARLAQASVIAQEMRDALLQELQFRSCAGVGTCKTSAKLAAELHKPNQQSIILPDALCTYMSDLPAGRVQGLGRSMLRQIHAALSDPSVVDSPYALTCAQIRDVPLDRLTRALGNASQADFVFKVVRGIDERPIRPSEQAKTISQEETSLPHPDTWESANARLRVLCTRIMDFVRERREKHNQVAHTLRQRLHRKVQHRALYPVKHFRGQQRPSDRT</sequence>
<reference evidence="2 3" key="1">
    <citation type="submission" date="2017-12" db="EMBL/GenBank/DDBJ databases">
        <title>Sequencing, de novo assembly and annotation of complete genome of a new Thraustochytrid species, strain FCC1311.</title>
        <authorList>
            <person name="Sedici K."/>
            <person name="Godart F."/>
            <person name="Aiese Cigliano R."/>
            <person name="Sanseverino W."/>
            <person name="Barakat M."/>
            <person name="Ortet P."/>
            <person name="Marechal E."/>
            <person name="Cagnac O."/>
            <person name="Amato A."/>
        </authorList>
    </citation>
    <scope>NUCLEOTIDE SEQUENCE [LARGE SCALE GENOMIC DNA]</scope>
</reference>
<dbReference type="InterPro" id="IPR001126">
    <property type="entry name" value="UmuC"/>
</dbReference>
<dbReference type="GO" id="GO:0019985">
    <property type="term" value="P:translesion synthesis"/>
    <property type="evidence" value="ECO:0007669"/>
    <property type="project" value="TreeGrafter"/>
</dbReference>
<dbReference type="Gene3D" id="3.30.70.270">
    <property type="match status" value="1"/>
</dbReference>
<evidence type="ECO:0000313" key="3">
    <source>
        <dbReference type="Proteomes" id="UP000241890"/>
    </source>
</evidence>
<accession>A0A2R5G7I8</accession>
<dbReference type="PROSITE" id="PS50173">
    <property type="entry name" value="UMUC"/>
    <property type="match status" value="1"/>
</dbReference>
<dbReference type="Pfam" id="PF00817">
    <property type="entry name" value="IMS"/>
    <property type="match status" value="1"/>
</dbReference>
<keyword evidence="3" id="KW-1185">Reference proteome</keyword>
<dbReference type="FunFam" id="3.40.1170.60:FF:000006">
    <property type="entry name" value="DNA polymerase iota"/>
    <property type="match status" value="1"/>
</dbReference>
<dbReference type="OrthoDB" id="447129at2759"/>
<evidence type="ECO:0000313" key="2">
    <source>
        <dbReference type="EMBL" id="GBG25758.1"/>
    </source>
</evidence>
<name>A0A2R5G7I8_9STRA</name>